<gene>
    <name evidence="1" type="ORF">SAMN04488494_0426</name>
</gene>
<name>A0A1M7CIS6_XYLRU</name>
<sequence length="114" mass="13116">MSEDIKDIETKCQTASEPAAALTYGMSAELRESELLNMVRKLSHEDKVCLIRYIYGTEEPNAEFYNELAHGEQPYTMAELNARIDETEAEIDRGEGKSFEEMMNGFKKELLWLK</sequence>
<dbReference type="OrthoDB" id="1050594at2"/>
<protein>
    <submittedName>
        <fullName evidence="1">Uncharacterized protein</fullName>
    </submittedName>
</protein>
<accession>A0A1M7CIS6</accession>
<reference evidence="1 2" key="1">
    <citation type="submission" date="2016-11" db="EMBL/GenBank/DDBJ databases">
        <authorList>
            <person name="Jaros S."/>
            <person name="Januszkiewicz K."/>
            <person name="Wedrychowicz H."/>
        </authorList>
    </citation>
    <scope>NUCLEOTIDE SEQUENCE [LARGE SCALE GENOMIC DNA]</scope>
    <source>
        <strain evidence="1 2">BPI-34</strain>
    </source>
</reference>
<dbReference type="AlphaFoldDB" id="A0A1M7CIS6"/>
<evidence type="ECO:0000313" key="1">
    <source>
        <dbReference type="EMBL" id="SHL67086.1"/>
    </source>
</evidence>
<evidence type="ECO:0000313" key="2">
    <source>
        <dbReference type="Proteomes" id="UP000184280"/>
    </source>
</evidence>
<dbReference type="Proteomes" id="UP000184280">
    <property type="component" value="Unassembled WGS sequence"/>
</dbReference>
<proteinExistence type="predicted"/>
<organism evidence="1 2">
    <name type="scientific">Xylanibacter ruminicola</name>
    <name type="common">Prevotella ruminicola</name>
    <dbReference type="NCBI Taxonomy" id="839"/>
    <lineage>
        <taxon>Bacteria</taxon>
        <taxon>Pseudomonadati</taxon>
        <taxon>Bacteroidota</taxon>
        <taxon>Bacteroidia</taxon>
        <taxon>Bacteroidales</taxon>
        <taxon>Prevotellaceae</taxon>
        <taxon>Xylanibacter</taxon>
    </lineage>
</organism>
<dbReference type="EMBL" id="FRCJ01000001">
    <property type="protein sequence ID" value="SHL67086.1"/>
    <property type="molecule type" value="Genomic_DNA"/>
</dbReference>
<dbReference type="RefSeq" id="WP_033150852.1">
    <property type="nucleotide sequence ID" value="NZ_FOLF01000002.1"/>
</dbReference>